<dbReference type="PANTHER" id="PTHR42943">
    <property type="entry name" value="GLUTATHIONE S-TRANSFERASE KAPPA"/>
    <property type="match status" value="1"/>
</dbReference>
<feature type="active site" description="Nucleophile" evidence="2">
    <location>
        <position position="12"/>
    </location>
</feature>
<gene>
    <name evidence="4" type="ORF">CDN99_14930</name>
</gene>
<evidence type="ECO:0000313" key="5">
    <source>
        <dbReference type="Proteomes" id="UP000197468"/>
    </source>
</evidence>
<dbReference type="GO" id="GO:1901170">
    <property type="term" value="P:naphthalene catabolic process"/>
    <property type="evidence" value="ECO:0007669"/>
    <property type="project" value="InterPro"/>
</dbReference>
<dbReference type="Pfam" id="PF01323">
    <property type="entry name" value="DSBA"/>
    <property type="match status" value="1"/>
</dbReference>
<dbReference type="Gene3D" id="3.40.30.10">
    <property type="entry name" value="Glutaredoxin"/>
    <property type="match status" value="1"/>
</dbReference>
<comment type="similarity">
    <text evidence="1">Belongs to the GST superfamily. NadH family.</text>
</comment>
<keyword evidence="5" id="KW-1185">Reference proteome</keyword>
<keyword evidence="1" id="KW-0413">Isomerase</keyword>
<dbReference type="Proteomes" id="UP000197468">
    <property type="component" value="Unassembled WGS sequence"/>
</dbReference>
<dbReference type="SUPFAM" id="SSF52833">
    <property type="entry name" value="Thioredoxin-like"/>
    <property type="match status" value="1"/>
</dbReference>
<dbReference type="GO" id="GO:0004364">
    <property type="term" value="F:glutathione transferase activity"/>
    <property type="evidence" value="ECO:0007669"/>
    <property type="project" value="TreeGrafter"/>
</dbReference>
<proteinExistence type="inferred from homology"/>
<dbReference type="RefSeq" id="WP_088385658.1">
    <property type="nucleotide sequence ID" value="NZ_NIOF01000006.1"/>
</dbReference>
<dbReference type="GO" id="GO:0006749">
    <property type="term" value="P:glutathione metabolic process"/>
    <property type="evidence" value="ECO:0007669"/>
    <property type="project" value="TreeGrafter"/>
</dbReference>
<dbReference type="AlphaFoldDB" id="A0A246J899"/>
<comment type="catalytic activity">
    <reaction evidence="1">
        <text>2-hydroxychromene-2-carboxylate = (3E)-4-(2-hydroxyphenyl)-2-oxobut-3-enoate</text>
        <dbReference type="Rhea" id="RHEA:27401"/>
        <dbReference type="ChEBI" id="CHEBI:59350"/>
        <dbReference type="ChEBI" id="CHEBI:59353"/>
        <dbReference type="EC" id="5.99.1.4"/>
    </reaction>
</comment>
<dbReference type="InterPro" id="IPR001853">
    <property type="entry name" value="DSBA-like_thioredoxin_dom"/>
</dbReference>
<comment type="caution">
    <text evidence="4">The sequence shown here is derived from an EMBL/GenBank/DDBJ whole genome shotgun (WGS) entry which is preliminary data.</text>
</comment>
<evidence type="ECO:0000259" key="3">
    <source>
        <dbReference type="Pfam" id="PF01323"/>
    </source>
</evidence>
<dbReference type="EC" id="5.99.1.4" evidence="1"/>
<dbReference type="OrthoDB" id="8560325at2"/>
<feature type="domain" description="DSBA-like thioredoxin" evidence="3">
    <location>
        <begin position="3"/>
        <end position="189"/>
    </location>
</feature>
<evidence type="ECO:0000313" key="4">
    <source>
        <dbReference type="EMBL" id="OWQ88772.1"/>
    </source>
</evidence>
<evidence type="ECO:0000256" key="2">
    <source>
        <dbReference type="PIRSR" id="PIRSR006386-1"/>
    </source>
</evidence>
<sequence length="215" mass="23554">MTTIDFYFDPISPYAALAFERLPEALAGRSVAVRYVPILFGAMLKSLDHKGPAEIPGKRDWTYRQVLWLGHRLGIPLDLPAAHPFNPLGLLRLLWATAEAGQTPNRHAVERVLRHVWRGGEDGADPARLRALTADLAPTRDPASDAVKNALREATDAAIARGVFGVPTMAVDDKLFWGLDAMDMLTAYLDGEAWFDGPGWTDAAQLPTGVTRSTR</sequence>
<accession>A0A246J899</accession>
<reference evidence="4 5" key="1">
    <citation type="journal article" date="2008" name="Int. J. Syst. Evol. Microbiol.">
        <title>Description of Roseateles aquatilis sp. nov. and Roseateles terrae sp. nov., in the class Betaproteobacteria, and emended description of the genus Roseateles.</title>
        <authorList>
            <person name="Gomila M."/>
            <person name="Bowien B."/>
            <person name="Falsen E."/>
            <person name="Moore E.R."/>
            <person name="Lalucat J."/>
        </authorList>
    </citation>
    <scope>NUCLEOTIDE SEQUENCE [LARGE SCALE GENOMIC DNA]</scope>
    <source>
        <strain evidence="4 5">CCUG 48205</strain>
    </source>
</reference>
<dbReference type="PANTHER" id="PTHR42943:SF2">
    <property type="entry name" value="GLUTATHIONE S-TRANSFERASE KAPPA 1"/>
    <property type="match status" value="1"/>
</dbReference>
<dbReference type="EMBL" id="NIOF01000006">
    <property type="protein sequence ID" value="OWQ88772.1"/>
    <property type="molecule type" value="Genomic_DNA"/>
</dbReference>
<protein>
    <recommendedName>
        <fullName evidence="1">2-hydroxychromene-2-carboxylate isomerase</fullName>
        <ecNumber evidence="1">5.99.1.4</ecNumber>
    </recommendedName>
</protein>
<organism evidence="4 5">
    <name type="scientific">Roseateles aquatilis</name>
    <dbReference type="NCBI Taxonomy" id="431061"/>
    <lineage>
        <taxon>Bacteria</taxon>
        <taxon>Pseudomonadati</taxon>
        <taxon>Pseudomonadota</taxon>
        <taxon>Betaproteobacteria</taxon>
        <taxon>Burkholderiales</taxon>
        <taxon>Sphaerotilaceae</taxon>
        <taxon>Roseateles</taxon>
    </lineage>
</organism>
<dbReference type="InterPro" id="IPR051924">
    <property type="entry name" value="GST_Kappa/NadH"/>
</dbReference>
<dbReference type="GO" id="GO:0004602">
    <property type="term" value="F:glutathione peroxidase activity"/>
    <property type="evidence" value="ECO:0007669"/>
    <property type="project" value="TreeGrafter"/>
</dbReference>
<dbReference type="GO" id="GO:0018845">
    <property type="term" value="F:2-hydroxychromene-2-carboxylate isomerase activity"/>
    <property type="evidence" value="ECO:0007669"/>
    <property type="project" value="UniProtKB-UniRule"/>
</dbReference>
<evidence type="ECO:0000256" key="1">
    <source>
        <dbReference type="PIRNR" id="PIRNR006386"/>
    </source>
</evidence>
<dbReference type="CDD" id="cd03022">
    <property type="entry name" value="DsbA_HCCA_Iso"/>
    <property type="match status" value="1"/>
</dbReference>
<dbReference type="InterPro" id="IPR014440">
    <property type="entry name" value="HCCAis_GSTk"/>
</dbReference>
<dbReference type="InterPro" id="IPR044087">
    <property type="entry name" value="NahD-like"/>
</dbReference>
<name>A0A246J899_9BURK</name>
<dbReference type="InterPro" id="IPR036249">
    <property type="entry name" value="Thioredoxin-like_sf"/>
</dbReference>
<dbReference type="PIRSF" id="PIRSF006386">
    <property type="entry name" value="HCCAis_GSTk"/>
    <property type="match status" value="1"/>
</dbReference>